<evidence type="ECO:0000313" key="3">
    <source>
        <dbReference type="Proteomes" id="UP000249723"/>
    </source>
</evidence>
<dbReference type="OrthoDB" id="10402440at2759"/>
<reference evidence="3" key="1">
    <citation type="submission" date="2016-10" db="EMBL/GenBank/DDBJ databases">
        <authorList>
            <person name="Jeantristanb JTB J.-T."/>
            <person name="Ricardo R."/>
        </authorList>
    </citation>
    <scope>NUCLEOTIDE SEQUENCE [LARGE SCALE GENOMIC DNA]</scope>
</reference>
<organism evidence="2 3">
    <name type="scientific">Microbotryum saponariae</name>
    <dbReference type="NCBI Taxonomy" id="289078"/>
    <lineage>
        <taxon>Eukaryota</taxon>
        <taxon>Fungi</taxon>
        <taxon>Dikarya</taxon>
        <taxon>Basidiomycota</taxon>
        <taxon>Pucciniomycotina</taxon>
        <taxon>Microbotryomycetes</taxon>
        <taxon>Microbotryales</taxon>
        <taxon>Microbotryaceae</taxon>
        <taxon>Microbotryum</taxon>
    </lineage>
</organism>
<dbReference type="AlphaFoldDB" id="A0A2X0KU18"/>
<proteinExistence type="predicted"/>
<accession>A0A2X0KU18</accession>
<feature type="compositionally biased region" description="Polar residues" evidence="1">
    <location>
        <begin position="69"/>
        <end position="79"/>
    </location>
</feature>
<protein>
    <submittedName>
        <fullName evidence="2">BZ3500_MvSof-1268-A1-R1_Chr1-3g02041 protein</fullName>
    </submittedName>
</protein>
<feature type="compositionally biased region" description="Polar residues" evidence="1">
    <location>
        <begin position="97"/>
        <end position="106"/>
    </location>
</feature>
<gene>
    <name evidence="2" type="ORF">BZ3500_MVSOF-1268-A1-R1_CHR1-3G02041</name>
</gene>
<feature type="region of interest" description="Disordered" evidence="1">
    <location>
        <begin position="1"/>
        <end position="112"/>
    </location>
</feature>
<evidence type="ECO:0000313" key="2">
    <source>
        <dbReference type="EMBL" id="SCZ90522.1"/>
    </source>
</evidence>
<evidence type="ECO:0000256" key="1">
    <source>
        <dbReference type="SAM" id="MobiDB-lite"/>
    </source>
</evidence>
<feature type="compositionally biased region" description="Polar residues" evidence="1">
    <location>
        <begin position="380"/>
        <end position="389"/>
    </location>
</feature>
<keyword evidence="3" id="KW-1185">Reference proteome</keyword>
<feature type="compositionally biased region" description="Low complexity" evidence="1">
    <location>
        <begin position="48"/>
        <end position="63"/>
    </location>
</feature>
<feature type="compositionally biased region" description="Low complexity" evidence="1">
    <location>
        <begin position="288"/>
        <end position="306"/>
    </location>
</feature>
<name>A0A2X0KU18_9BASI</name>
<feature type="compositionally biased region" description="Pro residues" evidence="1">
    <location>
        <begin position="32"/>
        <end position="43"/>
    </location>
</feature>
<feature type="compositionally biased region" description="Low complexity" evidence="1">
    <location>
        <begin position="80"/>
        <end position="93"/>
    </location>
</feature>
<sequence length="405" mass="43199">MDDQPGLGPYDAPIPESPPDSPTQLHRQPNTPLKPPPLPPRPAPTGRSSSPLLPSPPASGSGSVWNRMRSVTFNGWNSISSTTTTTSPTSTPPEKAVSSSSAIIRTSNDEELDDEDLQALEQVQATLLSLGIDPTINQIRRQDDALQLKGEALAALTIPTNQVDGEWLERVRSRSRDVSISGEDERRWSAESWIGRGGDLLSPVLDEPPNGSVVARGHGFGREDDGQASGMVMGDDEAQEPQEPPVGVVEQDGGGKKIEEPAQAAEQDSEQVKETVASEETSEETQAEDPAVVVTEAAEPTTAEAIEPTRDQAGNGEESEPKSLIEQTRAEGTEEEDRTTEPASEVAKATGDQNGRNPKPIKTAPPKRPRRTPRIGTPTSDADSPSTPKASDDETDSPSKDQSPR</sequence>
<dbReference type="EMBL" id="FMWP01000014">
    <property type="protein sequence ID" value="SCZ90522.1"/>
    <property type="molecule type" value="Genomic_DNA"/>
</dbReference>
<dbReference type="Proteomes" id="UP000249723">
    <property type="component" value="Unassembled WGS sequence"/>
</dbReference>
<feature type="region of interest" description="Disordered" evidence="1">
    <location>
        <begin position="200"/>
        <end position="405"/>
    </location>
</feature>
<feature type="compositionally biased region" description="Basic and acidic residues" evidence="1">
    <location>
        <begin position="319"/>
        <end position="332"/>
    </location>
</feature>